<dbReference type="EMBL" id="FNHH01000001">
    <property type="protein sequence ID" value="SDL69148.1"/>
    <property type="molecule type" value="Genomic_DNA"/>
</dbReference>
<dbReference type="InterPro" id="IPR000917">
    <property type="entry name" value="Sulfatase_N"/>
</dbReference>
<dbReference type="Pfam" id="PF00884">
    <property type="entry name" value="Sulfatase"/>
    <property type="match status" value="1"/>
</dbReference>
<feature type="transmembrane region" description="Helical" evidence="9">
    <location>
        <begin position="86"/>
        <end position="106"/>
    </location>
</feature>
<evidence type="ECO:0000256" key="1">
    <source>
        <dbReference type="ARBA" id="ARBA00004651"/>
    </source>
</evidence>
<feature type="transmembrane region" description="Helical" evidence="9">
    <location>
        <begin position="172"/>
        <end position="192"/>
    </location>
</feature>
<dbReference type="PANTHER" id="PTHR47371">
    <property type="entry name" value="LIPOTEICHOIC ACID SYNTHASE"/>
    <property type="match status" value="1"/>
</dbReference>
<feature type="domain" description="Sulfatase N-terminal" evidence="10">
    <location>
        <begin position="268"/>
        <end position="540"/>
    </location>
</feature>
<organism evidence="11 12">
    <name type="scientific">Daejeonella rubra</name>
    <dbReference type="NCBI Taxonomy" id="990371"/>
    <lineage>
        <taxon>Bacteria</taxon>
        <taxon>Pseudomonadati</taxon>
        <taxon>Bacteroidota</taxon>
        <taxon>Sphingobacteriia</taxon>
        <taxon>Sphingobacteriales</taxon>
        <taxon>Sphingobacteriaceae</taxon>
        <taxon>Daejeonella</taxon>
    </lineage>
</organism>
<feature type="active site" evidence="6">
    <location>
        <position position="316"/>
    </location>
</feature>
<feature type="binding site" evidence="8">
    <location>
        <position position="486"/>
    </location>
    <ligand>
        <name>Mn(2+)</name>
        <dbReference type="ChEBI" id="CHEBI:29035"/>
    </ligand>
</feature>
<name>A0A1G9M4N1_9SPHI</name>
<feature type="binding site" evidence="8">
    <location>
        <position position="316"/>
    </location>
    <ligand>
        <name>Mn(2+)</name>
        <dbReference type="ChEBI" id="CHEBI:29035"/>
    </ligand>
</feature>
<evidence type="ECO:0000256" key="6">
    <source>
        <dbReference type="PIRSR" id="PIRSR005091-1"/>
    </source>
</evidence>
<comment type="subcellular location">
    <subcellularLocation>
        <location evidence="1">Cell membrane</location>
        <topology evidence="1">Multi-pass membrane protein</topology>
    </subcellularLocation>
</comment>
<evidence type="ECO:0000313" key="12">
    <source>
        <dbReference type="Proteomes" id="UP000199226"/>
    </source>
</evidence>
<dbReference type="STRING" id="990371.SAMN05421813_101225"/>
<evidence type="ECO:0000313" key="11">
    <source>
        <dbReference type="EMBL" id="SDL69148.1"/>
    </source>
</evidence>
<reference evidence="12" key="1">
    <citation type="submission" date="2016-10" db="EMBL/GenBank/DDBJ databases">
        <authorList>
            <person name="Varghese N."/>
            <person name="Submissions S."/>
        </authorList>
    </citation>
    <scope>NUCLEOTIDE SEQUENCE [LARGE SCALE GENOMIC DNA]</scope>
    <source>
        <strain evidence="12">DSM 24536</strain>
    </source>
</reference>
<feature type="binding site" evidence="8">
    <location>
        <position position="276"/>
    </location>
    <ligand>
        <name>Mn(2+)</name>
        <dbReference type="ChEBI" id="CHEBI:29035"/>
    </ligand>
</feature>
<evidence type="ECO:0000256" key="4">
    <source>
        <dbReference type="ARBA" id="ARBA00022989"/>
    </source>
</evidence>
<evidence type="ECO:0000256" key="9">
    <source>
        <dbReference type="SAM" id="Phobius"/>
    </source>
</evidence>
<dbReference type="SUPFAM" id="SSF53649">
    <property type="entry name" value="Alkaline phosphatase-like"/>
    <property type="match status" value="1"/>
</dbReference>
<keyword evidence="3 9" id="KW-0812">Transmembrane</keyword>
<feature type="transmembrane region" description="Helical" evidence="9">
    <location>
        <begin position="56"/>
        <end position="74"/>
    </location>
</feature>
<evidence type="ECO:0000256" key="3">
    <source>
        <dbReference type="ARBA" id="ARBA00022692"/>
    </source>
</evidence>
<feature type="transmembrane region" description="Helical" evidence="9">
    <location>
        <begin position="137"/>
        <end position="160"/>
    </location>
</feature>
<dbReference type="InterPro" id="IPR050448">
    <property type="entry name" value="OpgB/LTA_synthase_biosynth"/>
</dbReference>
<dbReference type="GO" id="GO:0046872">
    <property type="term" value="F:metal ion binding"/>
    <property type="evidence" value="ECO:0007669"/>
    <property type="project" value="UniProtKB-KW"/>
</dbReference>
<sequence>MLKSFIVFSRYFLFWIIFFFLERLIFLIYFSERISYLGTKEIISTFLHALRIDFSMAAYISAIPAIFYVILLFLPSVKFPKIIAKSYVLFFVVIFSTIAISNLNLYREWGSKINFRALDMAISSPKEAIASTSSSPVILMSSILFAYMICSVYISSKVILYKIADHTKSLGIRLAISFLVISTLFLALRGGWQLTPINQSMAYFSNEPVLNHAAVNTEWNLIQDVINNKYGNDNPYKYYTRNEAKKIVSGLFSKPSEQTVKILKSERPNIVLIVLESFTAELVGSLGGEKGVTPNLDKLAAEGILFEQIYAAAGRTDKGITATISGFPSQAIRSIMKQNSKQEKLPAIAQELAMNSYSTSFYYGGESEFFNMKSYILSHGYQTLVDKHSFASKDMNSKWGTYDEKVFSKQMTDMDSVKQPFFSTILTLTNHEPFELPAKEHFKGDNIENKFRSTTFYTDSCLGAYLKEARQKPWYKNTLFVILADHSHRLPANLTEYDPKRYRIPLLFFGDMIKPEFKGTRISKTGNQTDLVATLLNQVNIDPVRYSWSKDLLNPGTRSFGFFNWDNGFGFATEDQIVSFDNVGKNIILRKNPPNAKIDNELVEYGKAYMQEVFQQYLDF</sequence>
<dbReference type="RefSeq" id="WP_090698019.1">
    <property type="nucleotide sequence ID" value="NZ_FNHH01000001.1"/>
</dbReference>
<proteinExistence type="predicted"/>
<feature type="binding site" evidence="8">
    <location>
        <position position="485"/>
    </location>
    <ligand>
        <name>Mn(2+)</name>
        <dbReference type="ChEBI" id="CHEBI:29035"/>
    </ligand>
</feature>
<keyword evidence="2" id="KW-1003">Cell membrane</keyword>
<evidence type="ECO:0000256" key="5">
    <source>
        <dbReference type="ARBA" id="ARBA00023136"/>
    </source>
</evidence>
<gene>
    <name evidence="11" type="ORF">SAMN05421813_101225</name>
</gene>
<dbReference type="GO" id="GO:0016740">
    <property type="term" value="F:transferase activity"/>
    <property type="evidence" value="ECO:0007669"/>
    <property type="project" value="UniProtKB-KW"/>
</dbReference>
<feature type="binding site" evidence="7">
    <location>
        <position position="431"/>
    </location>
    <ligand>
        <name>substrate</name>
    </ligand>
</feature>
<feature type="transmembrane region" description="Helical" evidence="9">
    <location>
        <begin position="12"/>
        <end position="30"/>
    </location>
</feature>
<evidence type="ECO:0000259" key="10">
    <source>
        <dbReference type="Pfam" id="PF00884"/>
    </source>
</evidence>
<dbReference type="InterPro" id="IPR012160">
    <property type="entry name" value="LtaS-like"/>
</dbReference>
<protein>
    <submittedName>
        <fullName evidence="11">Phosphoglycerol transferase MdoB</fullName>
    </submittedName>
</protein>
<evidence type="ECO:0000256" key="2">
    <source>
        <dbReference type="ARBA" id="ARBA00022475"/>
    </source>
</evidence>
<keyword evidence="5 9" id="KW-0472">Membrane</keyword>
<dbReference type="AlphaFoldDB" id="A0A1G9M4N1"/>
<dbReference type="OrthoDB" id="9777768at2"/>
<dbReference type="Proteomes" id="UP000199226">
    <property type="component" value="Unassembled WGS sequence"/>
</dbReference>
<accession>A0A1G9M4N1</accession>
<evidence type="ECO:0000256" key="7">
    <source>
        <dbReference type="PIRSR" id="PIRSR005091-2"/>
    </source>
</evidence>
<keyword evidence="7" id="KW-0479">Metal-binding</keyword>
<keyword evidence="11" id="KW-0808">Transferase</keyword>
<keyword evidence="4 9" id="KW-1133">Transmembrane helix</keyword>
<dbReference type="InterPro" id="IPR017850">
    <property type="entry name" value="Alkaline_phosphatase_core_sf"/>
</dbReference>
<evidence type="ECO:0000256" key="8">
    <source>
        <dbReference type="PIRSR" id="PIRSR005091-3"/>
    </source>
</evidence>
<dbReference type="GO" id="GO:0005886">
    <property type="term" value="C:plasma membrane"/>
    <property type="evidence" value="ECO:0007669"/>
    <property type="project" value="UniProtKB-SubCell"/>
</dbReference>
<keyword evidence="7" id="KW-0464">Manganese</keyword>
<dbReference type="CDD" id="cd16015">
    <property type="entry name" value="LTA_synthase"/>
    <property type="match status" value="1"/>
</dbReference>
<keyword evidence="12" id="KW-1185">Reference proteome</keyword>
<dbReference type="Gene3D" id="3.30.1120.80">
    <property type="match status" value="1"/>
</dbReference>
<dbReference type="PIRSF" id="PIRSF005091">
    <property type="entry name" value="Mmb_sulf_HI1246"/>
    <property type="match status" value="1"/>
</dbReference>
<dbReference type="PANTHER" id="PTHR47371:SF3">
    <property type="entry name" value="PHOSPHOGLYCEROL TRANSFERASE I"/>
    <property type="match status" value="1"/>
</dbReference>
<dbReference type="Gene3D" id="3.40.720.10">
    <property type="entry name" value="Alkaline Phosphatase, subunit A"/>
    <property type="match status" value="1"/>
</dbReference>